<accession>A0A2X0QDI8</accession>
<reference evidence="2" key="1">
    <citation type="submission" date="2018-04" db="EMBL/GenBank/DDBJ databases">
        <authorList>
            <person name="Illikoud N."/>
        </authorList>
    </citation>
    <scope>NUCLEOTIDE SEQUENCE [LARGE SCALE GENOMIC DNA]</scope>
</reference>
<evidence type="ECO:0000313" key="2">
    <source>
        <dbReference type="Proteomes" id="UP000270190"/>
    </source>
</evidence>
<dbReference type="AlphaFoldDB" id="A0A2X0QDI8"/>
<gene>
    <name evidence="1" type="ORF">BTBSAS_110065</name>
</gene>
<organism evidence="1 2">
    <name type="scientific">Brochothrix thermosphacta</name>
    <name type="common">Microbacterium thermosphactum</name>
    <dbReference type="NCBI Taxonomy" id="2756"/>
    <lineage>
        <taxon>Bacteria</taxon>
        <taxon>Bacillati</taxon>
        <taxon>Bacillota</taxon>
        <taxon>Bacilli</taxon>
        <taxon>Bacillales</taxon>
        <taxon>Listeriaceae</taxon>
        <taxon>Brochothrix</taxon>
    </lineage>
</organism>
<protein>
    <submittedName>
        <fullName evidence="1">Uncharacterized protein</fullName>
    </submittedName>
</protein>
<dbReference type="EMBL" id="OUNC01000003">
    <property type="protein sequence ID" value="SPP26716.1"/>
    <property type="molecule type" value="Genomic_DNA"/>
</dbReference>
<sequence length="61" mass="7606">MTVSIISYFNTQRTTNNYFKTDKKLYIYIFTFFEKQMNIKDYFKKLCNSVILEKNYMTRYI</sequence>
<name>A0A2X0QDI8_BROTH</name>
<dbReference type="Proteomes" id="UP000270190">
    <property type="component" value="Unassembled WGS sequence"/>
</dbReference>
<evidence type="ECO:0000313" key="1">
    <source>
        <dbReference type="EMBL" id="SPP26716.1"/>
    </source>
</evidence>
<proteinExistence type="predicted"/>